<evidence type="ECO:0000313" key="2">
    <source>
        <dbReference type="Proteomes" id="UP000028547"/>
    </source>
</evidence>
<dbReference type="EMBL" id="JPMI01000055">
    <property type="protein sequence ID" value="KFA93430.1"/>
    <property type="molecule type" value="Genomic_DNA"/>
</dbReference>
<proteinExistence type="predicted"/>
<reference evidence="1 2" key="1">
    <citation type="submission" date="2014-07" db="EMBL/GenBank/DDBJ databases">
        <title>Draft Genome Sequence of Gephyronic Acid Producer, Cystobacter violaceus Strain Cb vi76.</title>
        <authorList>
            <person name="Stevens D.C."/>
            <person name="Young J."/>
            <person name="Carmichael R."/>
            <person name="Tan J."/>
            <person name="Taylor R.E."/>
        </authorList>
    </citation>
    <scope>NUCLEOTIDE SEQUENCE [LARGE SCALE GENOMIC DNA]</scope>
    <source>
        <strain evidence="1 2">Cb vi76</strain>
    </source>
</reference>
<accession>A0A084SY95</accession>
<comment type="caution">
    <text evidence="1">The sequence shown here is derived from an EMBL/GenBank/DDBJ whole genome shotgun (WGS) entry which is preliminary data.</text>
</comment>
<dbReference type="Proteomes" id="UP000028547">
    <property type="component" value="Unassembled WGS sequence"/>
</dbReference>
<gene>
    <name evidence="1" type="ORF">Q664_09620</name>
</gene>
<evidence type="ECO:0008006" key="3">
    <source>
        <dbReference type="Google" id="ProtNLM"/>
    </source>
</evidence>
<name>A0A084SY95_9BACT</name>
<evidence type="ECO:0000313" key="1">
    <source>
        <dbReference type="EMBL" id="KFA93430.1"/>
    </source>
</evidence>
<sequence length="81" mass="8915">MAFAKRSERLLVLGADWNKVVDDDPNDIGTRTGLKPRGPDEGTRIDGFYVSQVINTNDLHKLAQTGSDHRPVKMTITVPAP</sequence>
<dbReference type="Gene3D" id="3.60.10.10">
    <property type="entry name" value="Endonuclease/exonuclease/phosphatase"/>
    <property type="match status" value="1"/>
</dbReference>
<dbReference type="SUPFAM" id="SSF56219">
    <property type="entry name" value="DNase I-like"/>
    <property type="match status" value="1"/>
</dbReference>
<dbReference type="InterPro" id="IPR036691">
    <property type="entry name" value="Endo/exonu/phosph_ase_sf"/>
</dbReference>
<dbReference type="AlphaFoldDB" id="A0A084SY95"/>
<organism evidence="1 2">
    <name type="scientific">Archangium violaceum Cb vi76</name>
    <dbReference type="NCBI Taxonomy" id="1406225"/>
    <lineage>
        <taxon>Bacteria</taxon>
        <taxon>Pseudomonadati</taxon>
        <taxon>Myxococcota</taxon>
        <taxon>Myxococcia</taxon>
        <taxon>Myxococcales</taxon>
        <taxon>Cystobacterineae</taxon>
        <taxon>Archangiaceae</taxon>
        <taxon>Archangium</taxon>
    </lineage>
</organism>
<protein>
    <recommendedName>
        <fullName evidence="3">Endonuclease/exonuclease/phosphatase domain-containing protein</fullName>
    </recommendedName>
</protein>